<accession>A0A4Q9N4E9</accession>
<evidence type="ECO:0000313" key="2">
    <source>
        <dbReference type="EMBL" id="TBU33686.1"/>
    </source>
</evidence>
<keyword evidence="1" id="KW-0472">Membrane</keyword>
<protein>
    <submittedName>
        <fullName evidence="2">Uncharacterized protein</fullName>
    </submittedName>
</protein>
<reference evidence="2" key="1">
    <citation type="submission" date="2019-01" db="EMBL/GenBank/DDBJ databases">
        <title>Draft genome sequences of three monokaryotic isolates of the white-rot basidiomycete fungus Dichomitus squalens.</title>
        <authorList>
            <consortium name="DOE Joint Genome Institute"/>
            <person name="Lopez S.C."/>
            <person name="Andreopoulos B."/>
            <person name="Pangilinan J."/>
            <person name="Lipzen A."/>
            <person name="Riley R."/>
            <person name="Ahrendt S."/>
            <person name="Ng V."/>
            <person name="Barry K."/>
            <person name="Daum C."/>
            <person name="Grigoriev I.V."/>
            <person name="Hilden K.S."/>
            <person name="Makela M.R."/>
            <person name="de Vries R.P."/>
        </authorList>
    </citation>
    <scope>NUCLEOTIDE SEQUENCE [LARGE SCALE GENOMIC DNA]</scope>
    <source>
        <strain evidence="2">OM18370.1</strain>
    </source>
</reference>
<evidence type="ECO:0000256" key="1">
    <source>
        <dbReference type="SAM" id="Phobius"/>
    </source>
</evidence>
<name>A0A4Q9N4E9_9APHY</name>
<dbReference type="Proteomes" id="UP000292957">
    <property type="component" value="Unassembled WGS sequence"/>
</dbReference>
<feature type="transmembrane region" description="Helical" evidence="1">
    <location>
        <begin position="22"/>
        <end position="40"/>
    </location>
</feature>
<keyword evidence="1" id="KW-0812">Transmembrane</keyword>
<organism evidence="2">
    <name type="scientific">Dichomitus squalens</name>
    <dbReference type="NCBI Taxonomy" id="114155"/>
    <lineage>
        <taxon>Eukaryota</taxon>
        <taxon>Fungi</taxon>
        <taxon>Dikarya</taxon>
        <taxon>Basidiomycota</taxon>
        <taxon>Agaricomycotina</taxon>
        <taxon>Agaricomycetes</taxon>
        <taxon>Polyporales</taxon>
        <taxon>Polyporaceae</taxon>
        <taxon>Dichomitus</taxon>
    </lineage>
</organism>
<gene>
    <name evidence="2" type="ORF">BD311DRAFT_747777</name>
</gene>
<dbReference type="EMBL" id="ML143390">
    <property type="protein sequence ID" value="TBU33686.1"/>
    <property type="molecule type" value="Genomic_DNA"/>
</dbReference>
<sequence length="52" mass="5747">MMSSVVVSRTCRQQSRRPGGRATCYIVIVLLKIHSIYVLVNAPVVSVKTMPT</sequence>
<keyword evidence="1" id="KW-1133">Transmembrane helix</keyword>
<proteinExistence type="predicted"/>
<dbReference type="AlphaFoldDB" id="A0A4Q9N4E9"/>